<dbReference type="Gene3D" id="2.30.29.30">
    <property type="entry name" value="Pleckstrin-homology domain (PH domain)/Phosphotyrosine-binding domain (PTB)"/>
    <property type="match status" value="1"/>
</dbReference>
<feature type="region of interest" description="Disordered" evidence="1">
    <location>
        <begin position="245"/>
        <end position="273"/>
    </location>
</feature>
<feature type="domain" description="PH" evidence="2">
    <location>
        <begin position="781"/>
        <end position="889"/>
    </location>
</feature>
<feature type="region of interest" description="Disordered" evidence="1">
    <location>
        <begin position="1"/>
        <end position="26"/>
    </location>
</feature>
<feature type="compositionally biased region" description="Low complexity" evidence="1">
    <location>
        <begin position="521"/>
        <end position="539"/>
    </location>
</feature>
<feature type="compositionally biased region" description="Low complexity" evidence="1">
    <location>
        <begin position="973"/>
        <end position="987"/>
    </location>
</feature>
<feature type="region of interest" description="Disordered" evidence="1">
    <location>
        <begin position="1121"/>
        <end position="1160"/>
    </location>
</feature>
<dbReference type="InterPro" id="IPR011993">
    <property type="entry name" value="PH-like_dom_sf"/>
</dbReference>
<dbReference type="EMBL" id="LWDD02000008">
    <property type="protein sequence ID" value="KAE8265596.1"/>
    <property type="molecule type" value="Genomic_DNA"/>
</dbReference>
<feature type="region of interest" description="Disordered" evidence="1">
    <location>
        <begin position="285"/>
        <end position="319"/>
    </location>
</feature>
<evidence type="ECO:0000313" key="3">
    <source>
        <dbReference type="EMBL" id="CAD6906843.1"/>
    </source>
</evidence>
<reference evidence="3" key="3">
    <citation type="submission" date="2020-10" db="EMBL/GenBank/DDBJ databases">
        <authorList>
            <person name="Sedaghatjoo S."/>
        </authorList>
    </citation>
    <scope>NUCLEOTIDE SEQUENCE</scope>
    <source>
        <strain evidence="3">AZH3</strain>
    </source>
</reference>
<feature type="compositionally biased region" description="Basic and acidic residues" evidence="1">
    <location>
        <begin position="204"/>
        <end position="226"/>
    </location>
</feature>
<gene>
    <name evidence="4" type="ORF">A4X03_0g171</name>
    <name evidence="3" type="ORF">JKIAZH3_G2664</name>
</gene>
<sequence>MSGLQRSSSVRTTASSSTSSSSRYRNLGGTIVHKVRLDDPAFEAGGTLGIGAPAAVRKRMGSNNSPRPSSHTSSPRNHHIALGRAPNDMEQDDSSDDSTSSEGSEDDYGEAEEYPSGPGSASFSHAPSHSQPKIQGSSSAPSIFDHRKGSVMPPLPVDALQRAQRYGLERVQEQSIAEDDQESGSGFLQPPRPAMLSADSQMTIRHDTQDSPERRLQELPMEDRNSARQLASEIEKLDVLDSYARSHASDSDTRSSSSAAHAERRSNGANSQVFADAKSIVSASAASDSMSARSPRTAPTPLSITSSLPRSESTESDDVPLSARLGEDAALAIQQRLIKQDRERRQEEALRSIERGGRTGSAKEKRAAELAKQQEQKALAQAQAQIAVQQAQIQALLQAQQQLLQHAAAKQQHDAGSNSHSDALHAASAAASSNGHVSGLSRGPSNSRSIYAARQAKAAAAAAAAAASAQLPQTSGLHRAKTHGASAGVPHNAAPNAFNATRAPRRAETSNTNASGFGPGSDADLLLRAAAARSPRSAPTDTMGASPGSLGMTATSPTFQTPPMPSTDGLARKASHAFSPGDAYAPESGGASLPSSGLTPAQEIMLAAKAGMGSKASGMGDVSASEHVSSGLSAAPMSAPAPVSSSSAAAMTAVNGLVAAPSSSAAMSNAAVVASSTNLQQLRVFIVNRQRYGTLLARPDARAREVTIETLEQENVSVGGTEGGWVVWDVCPGLGIERPLREYEIISQVMGVRADSLEDYFLLKRTELAPYLALKAVPTLSPVLAGWVYVEDRKKKWAKRWLELREHSLYHAKSEKGKDEVFICSLSTFDVYLVDTGKIKTPRPHAFAIRSQNSITMFEKPDQDYVHYFCLSDPGAHRSWVRAILNARTYVLKQEQAALFKVPVIPTAPVGVVGPAGVTATPATLAPGGLGLGGMGVDENVVLNGVGPGLARHTSLSRSRSNRRPPGGGGLDAVAGQTSSSSSGPPVASSAIAAAAAAQMLEGSASKYLNAGSGGGPGGATSLARARTTSVGHHHASKAPRPSVGAGSAPTASGSGSVSNSIASATRNLFSGPFAKGSLLESMAVSGAGRNGLGAEILSSQAYKQAQTLAASVKQPVQQQQQQQQAQYAGVVTASPGKSAHHHAHHHHHQPQQQQQQGQQPLLDFSVHEKTRVRMMEEARKREMVARMRRAKEEGRPLVEEAGMRR</sequence>
<feature type="compositionally biased region" description="Low complexity" evidence="1">
    <location>
        <begin position="417"/>
        <end position="434"/>
    </location>
</feature>
<reference evidence="4" key="2">
    <citation type="journal article" date="2019" name="IMA Fungus">
        <title>Genome sequencing and comparison of five Tilletia species to identify candidate genes for the detection of regulated species infecting wheat.</title>
        <authorList>
            <person name="Nguyen H.D.T."/>
            <person name="Sultana T."/>
            <person name="Kesanakurti P."/>
            <person name="Hambleton S."/>
        </authorList>
    </citation>
    <scope>NUCLEOTIDE SEQUENCE</scope>
    <source>
        <strain evidence="4">DAOMC 238032</strain>
    </source>
</reference>
<dbReference type="InterPro" id="IPR001849">
    <property type="entry name" value="PH_domain"/>
</dbReference>
<feature type="compositionally biased region" description="Low complexity" evidence="1">
    <location>
        <begin position="62"/>
        <end position="75"/>
    </location>
</feature>
<dbReference type="SMART" id="SM00233">
    <property type="entry name" value="PH"/>
    <property type="match status" value="1"/>
</dbReference>
<accession>A0A177VGZ4</accession>
<feature type="compositionally biased region" description="Low complexity" evidence="1">
    <location>
        <begin position="285"/>
        <end position="294"/>
    </location>
</feature>
<evidence type="ECO:0000313" key="6">
    <source>
        <dbReference type="Proteomes" id="UP000836402"/>
    </source>
</evidence>
<evidence type="ECO:0000313" key="5">
    <source>
        <dbReference type="Proteomes" id="UP000077671"/>
    </source>
</evidence>
<organism evidence="4 5">
    <name type="scientific">Tilletia caries</name>
    <name type="common">wheat bunt fungus</name>
    <dbReference type="NCBI Taxonomy" id="13290"/>
    <lineage>
        <taxon>Eukaryota</taxon>
        <taxon>Fungi</taxon>
        <taxon>Dikarya</taxon>
        <taxon>Basidiomycota</taxon>
        <taxon>Ustilaginomycotina</taxon>
        <taxon>Exobasidiomycetes</taxon>
        <taxon>Tilletiales</taxon>
        <taxon>Tilletiaceae</taxon>
        <taxon>Tilletia</taxon>
    </lineage>
</organism>
<feature type="region of interest" description="Disordered" evidence="1">
    <location>
        <begin position="53"/>
        <end position="227"/>
    </location>
</feature>
<evidence type="ECO:0000313" key="4">
    <source>
        <dbReference type="EMBL" id="KAE8265596.1"/>
    </source>
</evidence>
<dbReference type="PANTHER" id="PTHR38700:SF1">
    <property type="entry name" value="PH DOMAIN-CONTAINING PROTEIN"/>
    <property type="match status" value="1"/>
</dbReference>
<name>A0A177VGZ4_9BASI</name>
<dbReference type="EMBL" id="CAJHJG010000877">
    <property type="protein sequence ID" value="CAD6906843.1"/>
    <property type="molecule type" value="Genomic_DNA"/>
</dbReference>
<dbReference type="Proteomes" id="UP000836402">
    <property type="component" value="Unassembled WGS sequence"/>
</dbReference>
<reference evidence="4" key="1">
    <citation type="submission" date="2016-04" db="EMBL/GenBank/DDBJ databases">
        <authorList>
            <person name="Nguyen H.D."/>
            <person name="Kesanakurti P."/>
            <person name="Cullis J."/>
            <person name="Levesque C.A."/>
            <person name="Hambleton S."/>
        </authorList>
    </citation>
    <scope>NUCLEOTIDE SEQUENCE</scope>
    <source>
        <strain evidence="4">DAOMC 238032</strain>
    </source>
</reference>
<comment type="caution">
    <text evidence="4">The sequence shown here is derived from an EMBL/GenBank/DDBJ whole genome shotgun (WGS) entry which is preliminary data.</text>
</comment>
<feature type="region of interest" description="Disordered" evidence="1">
    <location>
        <begin position="409"/>
        <end position="445"/>
    </location>
</feature>
<evidence type="ECO:0000256" key="1">
    <source>
        <dbReference type="SAM" id="MobiDB-lite"/>
    </source>
</evidence>
<feature type="region of interest" description="Disordered" evidence="1">
    <location>
        <begin position="1013"/>
        <end position="1060"/>
    </location>
</feature>
<dbReference type="Proteomes" id="UP000077671">
    <property type="component" value="Unassembled WGS sequence"/>
</dbReference>
<dbReference type="SUPFAM" id="SSF54236">
    <property type="entry name" value="Ubiquitin-like"/>
    <property type="match status" value="1"/>
</dbReference>
<dbReference type="Gene3D" id="3.10.20.90">
    <property type="entry name" value="Phosphatidylinositol 3-kinase Catalytic Subunit, Chain A, domain 1"/>
    <property type="match status" value="1"/>
</dbReference>
<feature type="compositionally biased region" description="Polar residues" evidence="1">
    <location>
        <begin position="300"/>
        <end position="311"/>
    </location>
</feature>
<feature type="region of interest" description="Disordered" evidence="1">
    <location>
        <begin position="341"/>
        <end position="369"/>
    </location>
</feature>
<feature type="compositionally biased region" description="Low complexity" evidence="1">
    <location>
        <begin position="1151"/>
        <end position="1160"/>
    </location>
</feature>
<dbReference type="InterPro" id="IPR029071">
    <property type="entry name" value="Ubiquitin-like_domsf"/>
</dbReference>
<feature type="compositionally biased region" description="Low complexity" evidence="1">
    <location>
        <begin position="1042"/>
        <end position="1060"/>
    </location>
</feature>
<keyword evidence="6" id="KW-1185">Reference proteome</keyword>
<feature type="compositionally biased region" description="Polar residues" evidence="1">
    <location>
        <begin position="119"/>
        <end position="141"/>
    </location>
</feature>
<feature type="region of interest" description="Disordered" evidence="1">
    <location>
        <begin position="473"/>
        <end position="597"/>
    </location>
</feature>
<dbReference type="AlphaFoldDB" id="A0A177VGZ4"/>
<dbReference type="PANTHER" id="PTHR38700">
    <property type="entry name" value="YALI0E22418P"/>
    <property type="match status" value="1"/>
</dbReference>
<evidence type="ECO:0000259" key="2">
    <source>
        <dbReference type="PROSITE" id="PS50003"/>
    </source>
</evidence>
<feature type="compositionally biased region" description="Low complexity" evidence="1">
    <location>
        <begin position="1121"/>
        <end position="1132"/>
    </location>
</feature>
<proteinExistence type="predicted"/>
<feature type="compositionally biased region" description="Acidic residues" evidence="1">
    <location>
        <begin position="103"/>
        <end position="113"/>
    </location>
</feature>
<dbReference type="PROSITE" id="PS50003">
    <property type="entry name" value="PH_DOMAIN"/>
    <property type="match status" value="1"/>
</dbReference>
<dbReference type="SUPFAM" id="SSF50729">
    <property type="entry name" value="PH domain-like"/>
    <property type="match status" value="1"/>
</dbReference>
<dbReference type="Pfam" id="PF00169">
    <property type="entry name" value="PH"/>
    <property type="match status" value="1"/>
</dbReference>
<feature type="compositionally biased region" description="Basic residues" evidence="1">
    <location>
        <begin position="1139"/>
        <end position="1150"/>
    </location>
</feature>
<feature type="compositionally biased region" description="Low complexity" evidence="1">
    <location>
        <begin position="1"/>
        <end position="23"/>
    </location>
</feature>
<protein>
    <recommendedName>
        <fullName evidence="2">PH domain-containing protein</fullName>
    </recommendedName>
</protein>
<feature type="region of interest" description="Disordered" evidence="1">
    <location>
        <begin position="952"/>
        <end position="987"/>
    </location>
</feature>